<evidence type="ECO:0000256" key="2">
    <source>
        <dbReference type="SAM" id="SignalP"/>
    </source>
</evidence>
<evidence type="ECO:0008006" key="5">
    <source>
        <dbReference type="Google" id="ProtNLM"/>
    </source>
</evidence>
<evidence type="ECO:0000313" key="4">
    <source>
        <dbReference type="Proteomes" id="UP001642483"/>
    </source>
</evidence>
<keyword evidence="2" id="KW-0732">Signal</keyword>
<protein>
    <recommendedName>
        <fullName evidence="5">Transmembrane protein</fullName>
    </recommendedName>
</protein>
<reference evidence="3 4" key="1">
    <citation type="submission" date="2024-02" db="EMBL/GenBank/DDBJ databases">
        <authorList>
            <person name="Daric V."/>
            <person name="Darras S."/>
        </authorList>
    </citation>
    <scope>NUCLEOTIDE SEQUENCE [LARGE SCALE GENOMIC DNA]</scope>
</reference>
<keyword evidence="1" id="KW-0472">Membrane</keyword>
<proteinExistence type="predicted"/>
<feature type="transmembrane region" description="Helical" evidence="1">
    <location>
        <begin position="145"/>
        <end position="166"/>
    </location>
</feature>
<gene>
    <name evidence="3" type="ORF">CVLEPA_LOCUS15262</name>
</gene>
<keyword evidence="4" id="KW-1185">Reference proteome</keyword>
<evidence type="ECO:0000313" key="3">
    <source>
        <dbReference type="EMBL" id="CAK8684271.1"/>
    </source>
</evidence>
<feature type="chain" id="PRO_5046221537" description="Transmembrane protein" evidence="2">
    <location>
        <begin position="18"/>
        <end position="209"/>
    </location>
</feature>
<comment type="caution">
    <text evidence="3">The sequence shown here is derived from an EMBL/GenBank/DDBJ whole genome shotgun (WGS) entry which is preliminary data.</text>
</comment>
<dbReference type="EMBL" id="CAWYQH010000097">
    <property type="protein sequence ID" value="CAK8684271.1"/>
    <property type="molecule type" value="Genomic_DNA"/>
</dbReference>
<keyword evidence="1" id="KW-0812">Transmembrane</keyword>
<dbReference type="Proteomes" id="UP001642483">
    <property type="component" value="Unassembled WGS sequence"/>
</dbReference>
<sequence>MHCILLFVLSYLCLASAGTRKVSNGDPTSNQVLTKDFLETTAFKHTVLSVVKEASDADVECKLKNGHFFYFSYTGRCENCALHCTEPTDGMAKECFSKCEDFMIQQRLQQQIALNAVQIKGLQEELASTQKDLEKSERKISSMTLGFFGIIGFVFVCVIGVVYGIVTYVNRNFSRRPPTNIHPKGDDVKFFPHPEDDAGYESVQVIPNV</sequence>
<feature type="signal peptide" evidence="2">
    <location>
        <begin position="1"/>
        <end position="17"/>
    </location>
</feature>
<accession>A0ABP0G0C3</accession>
<organism evidence="3 4">
    <name type="scientific">Clavelina lepadiformis</name>
    <name type="common">Light-bulb sea squirt</name>
    <name type="synonym">Ascidia lepadiformis</name>
    <dbReference type="NCBI Taxonomy" id="159417"/>
    <lineage>
        <taxon>Eukaryota</taxon>
        <taxon>Metazoa</taxon>
        <taxon>Chordata</taxon>
        <taxon>Tunicata</taxon>
        <taxon>Ascidiacea</taxon>
        <taxon>Aplousobranchia</taxon>
        <taxon>Clavelinidae</taxon>
        <taxon>Clavelina</taxon>
    </lineage>
</organism>
<evidence type="ECO:0000256" key="1">
    <source>
        <dbReference type="SAM" id="Phobius"/>
    </source>
</evidence>
<keyword evidence="1" id="KW-1133">Transmembrane helix</keyword>
<name>A0ABP0G0C3_CLALP</name>